<proteinExistence type="predicted"/>
<dbReference type="AlphaFoldDB" id="A0A9D3XPA5"/>
<keyword evidence="2" id="KW-1133">Transmembrane helix</keyword>
<dbReference type="EMBL" id="JAHDVG010000466">
    <property type="protein sequence ID" value="KAH1182903.1"/>
    <property type="molecule type" value="Genomic_DNA"/>
</dbReference>
<evidence type="ECO:0000256" key="2">
    <source>
        <dbReference type="SAM" id="Phobius"/>
    </source>
</evidence>
<organism evidence="3 4">
    <name type="scientific">Mauremys mutica</name>
    <name type="common">yellowpond turtle</name>
    <dbReference type="NCBI Taxonomy" id="74926"/>
    <lineage>
        <taxon>Eukaryota</taxon>
        <taxon>Metazoa</taxon>
        <taxon>Chordata</taxon>
        <taxon>Craniata</taxon>
        <taxon>Vertebrata</taxon>
        <taxon>Euteleostomi</taxon>
        <taxon>Archelosauria</taxon>
        <taxon>Testudinata</taxon>
        <taxon>Testudines</taxon>
        <taxon>Cryptodira</taxon>
        <taxon>Durocryptodira</taxon>
        <taxon>Testudinoidea</taxon>
        <taxon>Geoemydidae</taxon>
        <taxon>Geoemydinae</taxon>
        <taxon>Mauremys</taxon>
    </lineage>
</organism>
<reference evidence="3" key="1">
    <citation type="submission" date="2021-09" db="EMBL/GenBank/DDBJ databases">
        <title>The genome of Mauremys mutica provides insights into the evolution of semi-aquatic lifestyle.</title>
        <authorList>
            <person name="Gong S."/>
            <person name="Gao Y."/>
        </authorList>
    </citation>
    <scope>NUCLEOTIDE SEQUENCE</scope>
    <source>
        <strain evidence="3">MM-2020</strain>
        <tissue evidence="3">Muscle</tissue>
    </source>
</reference>
<protein>
    <submittedName>
        <fullName evidence="3">Uncharacterized protein</fullName>
    </submittedName>
</protein>
<keyword evidence="4" id="KW-1185">Reference proteome</keyword>
<keyword evidence="2" id="KW-0812">Transmembrane</keyword>
<comment type="caution">
    <text evidence="3">The sequence shown here is derived from an EMBL/GenBank/DDBJ whole genome shotgun (WGS) entry which is preliminary data.</text>
</comment>
<dbReference type="InterPro" id="IPR036179">
    <property type="entry name" value="Ig-like_dom_sf"/>
</dbReference>
<gene>
    <name evidence="3" type="ORF">KIL84_004395</name>
</gene>
<feature type="region of interest" description="Disordered" evidence="1">
    <location>
        <begin position="1"/>
        <end position="75"/>
    </location>
</feature>
<sequence length="296" mass="32038">MGGNRGEMSPPVTEGNIGEASPLVTEGNIGETTPPVTEDNRDEGIPLVMGGNKGETTTLSTDGNREEASPLGRRSDRWEASALVTGGALPALSIITPKNPVRAITNQTVLLPFSFQSLNSAWEFIYIKWEFIRGIGNHPILVYMLDNCTGTAHNWWERTCQLTKEVAKKYQQRADICQNATLVIRDVQAADAGMYLVTVRTLDVWANATVNLMVTEGKFAWKSLSPINTIRMVFACLVLCILALIVREYIHASGSNIAQCEETLGPPETPDGGAPLVGATQHIIVVSSTSASFHGQ</sequence>
<dbReference type="SUPFAM" id="SSF48726">
    <property type="entry name" value="Immunoglobulin"/>
    <property type="match status" value="1"/>
</dbReference>
<evidence type="ECO:0000313" key="4">
    <source>
        <dbReference type="Proteomes" id="UP000827986"/>
    </source>
</evidence>
<name>A0A9D3XPA5_9SAUR</name>
<feature type="transmembrane region" description="Helical" evidence="2">
    <location>
        <begin position="232"/>
        <end position="250"/>
    </location>
</feature>
<keyword evidence="2" id="KW-0472">Membrane</keyword>
<feature type="compositionally biased region" description="Basic and acidic residues" evidence="1">
    <location>
        <begin position="63"/>
        <end position="75"/>
    </location>
</feature>
<evidence type="ECO:0000313" key="3">
    <source>
        <dbReference type="EMBL" id="KAH1182903.1"/>
    </source>
</evidence>
<dbReference type="InterPro" id="IPR013783">
    <property type="entry name" value="Ig-like_fold"/>
</dbReference>
<dbReference type="Proteomes" id="UP000827986">
    <property type="component" value="Unassembled WGS sequence"/>
</dbReference>
<dbReference type="Gene3D" id="2.60.40.10">
    <property type="entry name" value="Immunoglobulins"/>
    <property type="match status" value="1"/>
</dbReference>
<accession>A0A9D3XPA5</accession>
<evidence type="ECO:0000256" key="1">
    <source>
        <dbReference type="SAM" id="MobiDB-lite"/>
    </source>
</evidence>